<reference evidence="2" key="1">
    <citation type="submission" date="2021-01" db="EMBL/GenBank/DDBJ databases">
        <authorList>
            <person name="Corre E."/>
            <person name="Pelletier E."/>
            <person name="Niang G."/>
            <person name="Scheremetjew M."/>
            <person name="Finn R."/>
            <person name="Kale V."/>
            <person name="Holt S."/>
            <person name="Cochrane G."/>
            <person name="Meng A."/>
            <person name="Brown T."/>
            <person name="Cohen L."/>
        </authorList>
    </citation>
    <scope>NUCLEOTIDE SEQUENCE</scope>
    <source>
        <strain evidence="2">NY070348D</strain>
    </source>
</reference>
<protein>
    <submittedName>
        <fullName evidence="2">Uncharacterized protein</fullName>
    </submittedName>
</protein>
<proteinExistence type="predicted"/>
<accession>A0A7S2SP69</accession>
<dbReference type="EMBL" id="HBHK01026061">
    <property type="protein sequence ID" value="CAD9705710.1"/>
    <property type="molecule type" value="Transcribed_RNA"/>
</dbReference>
<dbReference type="AlphaFoldDB" id="A0A7S2SP69"/>
<evidence type="ECO:0000313" key="2">
    <source>
        <dbReference type="EMBL" id="CAD9705710.1"/>
    </source>
</evidence>
<feature type="compositionally biased region" description="Polar residues" evidence="1">
    <location>
        <begin position="26"/>
        <end position="35"/>
    </location>
</feature>
<feature type="region of interest" description="Disordered" evidence="1">
    <location>
        <begin position="1"/>
        <end position="35"/>
    </location>
</feature>
<name>A0A7S2SP69_9STRA</name>
<evidence type="ECO:0000256" key="1">
    <source>
        <dbReference type="SAM" id="MobiDB-lite"/>
    </source>
</evidence>
<organism evidence="2">
    <name type="scientific">Mucochytrium quahogii</name>
    <dbReference type="NCBI Taxonomy" id="96639"/>
    <lineage>
        <taxon>Eukaryota</taxon>
        <taxon>Sar</taxon>
        <taxon>Stramenopiles</taxon>
        <taxon>Bigyra</taxon>
        <taxon>Labyrinthulomycetes</taxon>
        <taxon>Thraustochytrida</taxon>
        <taxon>Thraustochytriidae</taxon>
        <taxon>Mucochytrium</taxon>
    </lineage>
</organism>
<gene>
    <name evidence="2" type="ORF">QSP1433_LOCUS16395</name>
</gene>
<feature type="region of interest" description="Disordered" evidence="1">
    <location>
        <begin position="299"/>
        <end position="355"/>
    </location>
</feature>
<sequence>MDDAATVTGIDERLGPSPDSLVAGSESPSSVLTGTFQTPRTTASVYEGVAEVTDLLENPNTDFMEQFEATQDFGQLSDGSRRISYGTYTEVPETLPREEFWTEMQSGEARPSEKLTQADFENDLAQNPRRITENFQRGSNFNGEVPEAYVNKRGTVKFEGIPIEGGYFEISPGGKEFKMGGNLFSFGTERALPIGACENGVYSLQEGAWKTSYDSANSWASKMVKSSINKIAKFQPETVEMDVVVDNSGKPVGIRTYLKGRFDMPVWRVRNGQVVQVATWSEFYPIEWDIPADSSAPPNLPFDPLVDSDPKPSSDGDSFITCDSPDIRDEDFVTPRSSLDGGEPSSPCTSTRRVRGQWPRQLPGLSCWAELADETRLAALTREEYEVLDSQYAGTGLRYTDNGLKESQFSGPVPKEYVHLDGQGDGKKFPLDPHGLPFDNVDIMFTQEQDQQFARVLFEKKLLSKSYKTELKMPIGHAQHGRLQIPTAVWKENFGRYAKVIANLQYFGASAKFDLLDVIPEFVFTDEGEPMGLRVFLKGTSYRKPIYRAFGDQIFQVKFYSEFYGRV</sequence>